<dbReference type="InterPro" id="IPR036237">
    <property type="entry name" value="Xyl_isomerase-like_sf"/>
</dbReference>
<evidence type="ECO:0000313" key="3">
    <source>
        <dbReference type="Proteomes" id="UP001302349"/>
    </source>
</evidence>
<name>A0ABZ0IVW6_9BACT</name>
<dbReference type="Proteomes" id="UP001302349">
    <property type="component" value="Chromosome"/>
</dbReference>
<dbReference type="EMBL" id="CP136051">
    <property type="protein sequence ID" value="WOK09124.1"/>
    <property type="molecule type" value="Genomic_DNA"/>
</dbReference>
<proteinExistence type="predicted"/>
<reference evidence="2 3" key="1">
    <citation type="journal article" date="2023" name="Microbiol. Resour. Announc.">
        <title>Complete Genome Sequence of Imperialibacter roseus strain P4T.</title>
        <authorList>
            <person name="Tizabi D.R."/>
            <person name="Bachvaroff T."/>
            <person name="Hill R.T."/>
        </authorList>
    </citation>
    <scope>NUCLEOTIDE SEQUENCE [LARGE SCALE GENOMIC DNA]</scope>
    <source>
        <strain evidence="2 3">P4T</strain>
    </source>
</reference>
<organism evidence="2 3">
    <name type="scientific">Imperialibacter roseus</name>
    <dbReference type="NCBI Taxonomy" id="1324217"/>
    <lineage>
        <taxon>Bacteria</taxon>
        <taxon>Pseudomonadati</taxon>
        <taxon>Bacteroidota</taxon>
        <taxon>Cytophagia</taxon>
        <taxon>Cytophagales</taxon>
        <taxon>Flammeovirgaceae</taxon>
        <taxon>Imperialibacter</taxon>
    </lineage>
</organism>
<protein>
    <recommendedName>
        <fullName evidence="4">Sugar phosphate isomerase/epimerase</fullName>
    </recommendedName>
</protein>
<dbReference type="Gene3D" id="3.20.20.150">
    <property type="entry name" value="Divalent-metal-dependent TIM barrel enzymes"/>
    <property type="match status" value="1"/>
</dbReference>
<accession>A0ABZ0IVW6</accession>
<dbReference type="RefSeq" id="WP_317491745.1">
    <property type="nucleotide sequence ID" value="NZ_CP136051.1"/>
</dbReference>
<evidence type="ECO:0008006" key="4">
    <source>
        <dbReference type="Google" id="ProtNLM"/>
    </source>
</evidence>
<keyword evidence="1" id="KW-0732">Signal</keyword>
<dbReference type="SUPFAM" id="SSF51658">
    <property type="entry name" value="Xylose isomerase-like"/>
    <property type="match status" value="1"/>
</dbReference>
<feature type="chain" id="PRO_5045191086" description="Sugar phosphate isomerase/epimerase" evidence="1">
    <location>
        <begin position="24"/>
        <end position="299"/>
    </location>
</feature>
<evidence type="ECO:0000256" key="1">
    <source>
        <dbReference type="SAM" id="SignalP"/>
    </source>
</evidence>
<evidence type="ECO:0000313" key="2">
    <source>
        <dbReference type="EMBL" id="WOK09124.1"/>
    </source>
</evidence>
<gene>
    <name evidence="2" type="ORF">RT717_10805</name>
</gene>
<sequence>MKTIKIPFIIFAFACLIVSHAGAQSIYSKSNLFAWCIVPYDAKHRSPADRIAMLKELGFKSYAYDWRAEHLATSVEEWKLAKKNNIKINAVWIWIDANTDSPQKLSGANLQLLSYIKETKLKTQLWVGFHANFLEGLDEEAKVRKSKEMLDYLHAKAAEVGCTVALYNHGDWLGEPANQVKVIKASGFKDVGIIYNFHHAHEQLDDYTDIIDVALPYLWAVNLNGMREEGPKILPIGSGDRESEMMAYLTKVGFKGQIGILGHIEEEDVAIVLQRNLSGLQRILSSIGDKEGLSTYGKN</sequence>
<feature type="signal peptide" evidence="1">
    <location>
        <begin position="1"/>
        <end position="23"/>
    </location>
</feature>
<keyword evidence="3" id="KW-1185">Reference proteome</keyword>